<dbReference type="InterPro" id="IPR036388">
    <property type="entry name" value="WH-like_DNA-bd_sf"/>
</dbReference>
<dbReference type="GO" id="GO:0003677">
    <property type="term" value="F:DNA binding"/>
    <property type="evidence" value="ECO:0007669"/>
    <property type="project" value="UniProtKB-KW"/>
</dbReference>
<keyword evidence="3" id="KW-0238">DNA-binding</keyword>
<evidence type="ECO:0000256" key="2">
    <source>
        <dbReference type="ARBA" id="ARBA00023015"/>
    </source>
</evidence>
<dbReference type="Proteomes" id="UP000195440">
    <property type="component" value="Unassembled WGS sequence"/>
</dbReference>
<dbReference type="AlphaFoldDB" id="A0A1Y3PAW8"/>
<keyword evidence="4" id="KW-0804">Transcription</keyword>
<dbReference type="InterPro" id="IPR036390">
    <property type="entry name" value="WH_DNA-bd_sf"/>
</dbReference>
<organism evidence="6 7">
    <name type="scientific">Pseudomonas caspiana</name>
    <dbReference type="NCBI Taxonomy" id="1451454"/>
    <lineage>
        <taxon>Bacteria</taxon>
        <taxon>Pseudomonadati</taxon>
        <taxon>Pseudomonadota</taxon>
        <taxon>Gammaproteobacteria</taxon>
        <taxon>Pseudomonadales</taxon>
        <taxon>Pseudomonadaceae</taxon>
        <taxon>Pseudomonas</taxon>
    </lineage>
</organism>
<feature type="domain" description="HTH lysR-type" evidence="5">
    <location>
        <begin position="7"/>
        <end position="64"/>
    </location>
</feature>
<comment type="caution">
    <text evidence="6">The sequence shown here is derived from an EMBL/GenBank/DDBJ whole genome shotgun (WGS) entry which is preliminary data.</text>
</comment>
<keyword evidence="7" id="KW-1185">Reference proteome</keyword>
<sequence length="402" mass="43463">MTPPFSPSLMQIRAFLYVVETGSISKAAAALLRAQSAVTRSIISLESSLGVSVFERNASGMRLTRQGASILPRAKRAVAELLCIPQVLGRGKERAGEPLYLFQNRRLEIFARLCETQNMQTAAMVLGVSQPAISAAIKILEQGCGVSLFERTPQGLLPTRPASTVLLHTRRALNELRHLEADITFLDGVVKGTVHVGALPLGRTHILPQAIVRLTGRHPGVSIVTNESPFDLLASELRSGDVDLVFGALRSSSYGSDLQGEELMRENLVILMRRGHPWAGRRVTPAMLASAKWVLPRSGSPARELLSTFFAHIGISSPPPGVETGDLAILRGVLLNSDMLAAVSAHQLQYEIDSKDLIPVPLVLSHTTRPIGLTYRAAALQSPAARAFMSMIREVVAEVDIE</sequence>
<dbReference type="SUPFAM" id="SSF46785">
    <property type="entry name" value="Winged helix' DNA-binding domain"/>
    <property type="match status" value="2"/>
</dbReference>
<dbReference type="PANTHER" id="PTHR30419">
    <property type="entry name" value="HTH-TYPE TRANSCRIPTIONAL REGULATOR YBHD"/>
    <property type="match status" value="1"/>
</dbReference>
<dbReference type="Pfam" id="PF03466">
    <property type="entry name" value="LysR_substrate"/>
    <property type="match status" value="1"/>
</dbReference>
<dbReference type="InterPro" id="IPR005119">
    <property type="entry name" value="LysR_subst-bd"/>
</dbReference>
<dbReference type="Pfam" id="PF00126">
    <property type="entry name" value="HTH_1"/>
    <property type="match status" value="2"/>
</dbReference>
<comment type="similarity">
    <text evidence="1">Belongs to the LysR transcriptional regulatory family.</text>
</comment>
<dbReference type="GO" id="GO:0003700">
    <property type="term" value="F:DNA-binding transcription factor activity"/>
    <property type="evidence" value="ECO:0007669"/>
    <property type="project" value="InterPro"/>
</dbReference>
<dbReference type="InterPro" id="IPR000847">
    <property type="entry name" value="LysR_HTH_N"/>
</dbReference>
<dbReference type="PANTHER" id="PTHR30419:SF14">
    <property type="entry name" value="LYSR FAMILY TRANSCRIPTIONAL REGULATOR"/>
    <property type="match status" value="1"/>
</dbReference>
<dbReference type="PROSITE" id="PS50931">
    <property type="entry name" value="HTH_LYSR"/>
    <property type="match status" value="2"/>
</dbReference>
<dbReference type="PRINTS" id="PR00039">
    <property type="entry name" value="HTHLYSR"/>
</dbReference>
<dbReference type="SUPFAM" id="SSF53850">
    <property type="entry name" value="Periplasmic binding protein-like II"/>
    <property type="match status" value="1"/>
</dbReference>
<reference evidence="6 7" key="1">
    <citation type="journal article" date="2017" name="Syst. Appl. Microbiol.">
        <title>Pseudomonas caspiana sp. nov., a citrus pathogen in the Pseudomonas syringae phylogenetic group.</title>
        <authorList>
            <person name="Busquets A."/>
            <person name="Gomila M."/>
            <person name="Beiki F."/>
            <person name="Mulet M."/>
            <person name="Rahimian H."/>
            <person name="Garcia-Valdes E."/>
            <person name="Lalucat J."/>
        </authorList>
    </citation>
    <scope>NUCLEOTIDE SEQUENCE [LARGE SCALE GENOMIC DNA]</scope>
    <source>
        <strain evidence="6 7">FBF102</strain>
    </source>
</reference>
<keyword evidence="2" id="KW-0805">Transcription regulation</keyword>
<proteinExistence type="inferred from homology"/>
<dbReference type="EMBL" id="LOHF01000001">
    <property type="protein sequence ID" value="OUM75852.1"/>
    <property type="molecule type" value="Genomic_DNA"/>
</dbReference>
<dbReference type="GO" id="GO:0005829">
    <property type="term" value="C:cytosol"/>
    <property type="evidence" value="ECO:0007669"/>
    <property type="project" value="TreeGrafter"/>
</dbReference>
<evidence type="ECO:0000259" key="5">
    <source>
        <dbReference type="PROSITE" id="PS50931"/>
    </source>
</evidence>
<protein>
    <submittedName>
        <fullName evidence="6">LysR family transcriptional regulator</fullName>
    </submittedName>
</protein>
<feature type="domain" description="HTH lysR-type" evidence="5">
    <location>
        <begin position="102"/>
        <end position="159"/>
    </location>
</feature>
<gene>
    <name evidence="6" type="ORF">AUC60_01745</name>
</gene>
<evidence type="ECO:0000313" key="6">
    <source>
        <dbReference type="EMBL" id="OUM75852.1"/>
    </source>
</evidence>
<evidence type="ECO:0000256" key="3">
    <source>
        <dbReference type="ARBA" id="ARBA00023125"/>
    </source>
</evidence>
<name>A0A1Y3PAW8_9PSED</name>
<evidence type="ECO:0000256" key="4">
    <source>
        <dbReference type="ARBA" id="ARBA00023163"/>
    </source>
</evidence>
<accession>A0A1Y3PAW8</accession>
<dbReference type="Gene3D" id="3.40.190.290">
    <property type="match status" value="1"/>
</dbReference>
<dbReference type="OrthoDB" id="5914299at2"/>
<evidence type="ECO:0000256" key="1">
    <source>
        <dbReference type="ARBA" id="ARBA00009437"/>
    </source>
</evidence>
<dbReference type="Gene3D" id="1.10.10.10">
    <property type="entry name" value="Winged helix-like DNA-binding domain superfamily/Winged helix DNA-binding domain"/>
    <property type="match status" value="2"/>
</dbReference>
<evidence type="ECO:0000313" key="7">
    <source>
        <dbReference type="Proteomes" id="UP000195440"/>
    </source>
</evidence>
<dbReference type="InterPro" id="IPR050950">
    <property type="entry name" value="HTH-type_LysR_regulators"/>
</dbReference>